<proteinExistence type="predicted"/>
<evidence type="ECO:0000313" key="2">
    <source>
        <dbReference type="Proteomes" id="UP000775213"/>
    </source>
</evidence>
<dbReference type="AlphaFoldDB" id="A0AAV7HJQ7"/>
<comment type="caution">
    <text evidence="1">The sequence shown here is derived from an EMBL/GenBank/DDBJ whole genome shotgun (WGS) entry which is preliminary data.</text>
</comment>
<dbReference type="EMBL" id="JAGFBR010000004">
    <property type="protein sequence ID" value="KAH0467673.1"/>
    <property type="molecule type" value="Genomic_DNA"/>
</dbReference>
<evidence type="ECO:0000313" key="1">
    <source>
        <dbReference type="EMBL" id="KAH0467673.1"/>
    </source>
</evidence>
<accession>A0AAV7HJQ7</accession>
<reference evidence="1 2" key="1">
    <citation type="journal article" date="2021" name="Hortic Res">
        <title>Chromosome-scale assembly of the Dendrobium chrysotoxum genome enhances the understanding of orchid evolution.</title>
        <authorList>
            <person name="Zhang Y."/>
            <person name="Zhang G.Q."/>
            <person name="Zhang D."/>
            <person name="Liu X.D."/>
            <person name="Xu X.Y."/>
            <person name="Sun W.H."/>
            <person name="Yu X."/>
            <person name="Zhu X."/>
            <person name="Wang Z.W."/>
            <person name="Zhao X."/>
            <person name="Zhong W.Y."/>
            <person name="Chen H."/>
            <person name="Yin W.L."/>
            <person name="Huang T."/>
            <person name="Niu S.C."/>
            <person name="Liu Z.J."/>
        </authorList>
    </citation>
    <scope>NUCLEOTIDE SEQUENCE [LARGE SCALE GENOMIC DNA]</scope>
    <source>
        <strain evidence="1">Lindl</strain>
    </source>
</reference>
<organism evidence="1 2">
    <name type="scientific">Dendrobium chrysotoxum</name>
    <name type="common">Orchid</name>
    <dbReference type="NCBI Taxonomy" id="161865"/>
    <lineage>
        <taxon>Eukaryota</taxon>
        <taxon>Viridiplantae</taxon>
        <taxon>Streptophyta</taxon>
        <taxon>Embryophyta</taxon>
        <taxon>Tracheophyta</taxon>
        <taxon>Spermatophyta</taxon>
        <taxon>Magnoliopsida</taxon>
        <taxon>Liliopsida</taxon>
        <taxon>Asparagales</taxon>
        <taxon>Orchidaceae</taxon>
        <taxon>Epidendroideae</taxon>
        <taxon>Malaxideae</taxon>
        <taxon>Dendrobiinae</taxon>
        <taxon>Dendrobium</taxon>
    </lineage>
</organism>
<name>A0AAV7HJQ7_DENCH</name>
<sequence>MAGPVQLDRSNTLQGFQGQPPEVKVKQEAGVVHWIMDSCGEQCDANIDVALFTRKQIAEDLAFRWSDRTTPYACLAFGWRCP</sequence>
<gene>
    <name evidence="1" type="ORF">IEQ34_002706</name>
</gene>
<keyword evidence="2" id="KW-1185">Reference proteome</keyword>
<dbReference type="Proteomes" id="UP000775213">
    <property type="component" value="Unassembled WGS sequence"/>
</dbReference>
<protein>
    <submittedName>
        <fullName evidence="1">Uncharacterized protein</fullName>
    </submittedName>
</protein>